<feature type="region of interest" description="Disordered" evidence="1">
    <location>
        <begin position="122"/>
        <end position="178"/>
    </location>
</feature>
<organism evidence="2 3">
    <name type="scientific">Alternaria tenuissima</name>
    <dbReference type="NCBI Taxonomy" id="119927"/>
    <lineage>
        <taxon>Eukaryota</taxon>
        <taxon>Fungi</taxon>
        <taxon>Dikarya</taxon>
        <taxon>Ascomycota</taxon>
        <taxon>Pezizomycotina</taxon>
        <taxon>Dothideomycetes</taxon>
        <taxon>Pleosporomycetidae</taxon>
        <taxon>Pleosporales</taxon>
        <taxon>Pleosporineae</taxon>
        <taxon>Pleosporaceae</taxon>
        <taxon>Alternaria</taxon>
        <taxon>Alternaria sect. Alternaria</taxon>
        <taxon>Alternaria alternata complex</taxon>
    </lineage>
</organism>
<dbReference type="EMBL" id="PDXF01000257">
    <property type="protein sequence ID" value="RYN82206.1"/>
    <property type="molecule type" value="Genomic_DNA"/>
</dbReference>
<proteinExistence type="predicted"/>
<dbReference type="Proteomes" id="UP000293195">
    <property type="component" value="Unassembled WGS sequence"/>
</dbReference>
<dbReference type="Gene3D" id="3.30.9.60">
    <property type="match status" value="1"/>
</dbReference>
<evidence type="ECO:0000256" key="1">
    <source>
        <dbReference type="SAM" id="MobiDB-lite"/>
    </source>
</evidence>
<keyword evidence="3" id="KW-1185">Reference proteome</keyword>
<feature type="compositionally biased region" description="Basic and acidic residues" evidence="1">
    <location>
        <begin position="167"/>
        <end position="178"/>
    </location>
</feature>
<evidence type="ECO:0008006" key="4">
    <source>
        <dbReference type="Google" id="ProtNLM"/>
    </source>
</evidence>
<sequence>MPSLTMEVCIAGCVDCCAIAGSADGSVGEAIEWCRYHPYEEGIDPELEGVMTTLVDQERPLESSVRRLHAKKWKDCLQAAEDDLPKSIYDMLPPCEIPWVTKVTTANRPDEEIGVEEINGGEINGEETYDGEIDGGETYDGEIDGGETYDGETYGGETYDGETYDGETYHEEIDGERL</sequence>
<gene>
    <name evidence="2" type="ORF">AA0119_g13446</name>
</gene>
<evidence type="ECO:0000313" key="3">
    <source>
        <dbReference type="Proteomes" id="UP000293195"/>
    </source>
</evidence>
<name>A0ABY0FNM8_9PLEO</name>
<feature type="compositionally biased region" description="Acidic residues" evidence="1">
    <location>
        <begin position="124"/>
        <end position="150"/>
    </location>
</feature>
<comment type="caution">
    <text evidence="2">The sequence shown here is derived from an EMBL/GenBank/DDBJ whole genome shotgun (WGS) entry which is preliminary data.</text>
</comment>
<reference evidence="3" key="1">
    <citation type="journal article" date="2019" name="bioRxiv">
        <title>Genomics, evolutionary history and diagnostics of the Alternaria alternata species group including apple and Asian pear pathotypes.</title>
        <authorList>
            <person name="Armitage A.D."/>
            <person name="Cockerton H.M."/>
            <person name="Sreenivasaprasad S."/>
            <person name="Woodhall J.W."/>
            <person name="Lane C.R."/>
            <person name="Harrison R.J."/>
            <person name="Clarkson J.P."/>
        </authorList>
    </citation>
    <scope>NUCLEOTIDE SEQUENCE [LARGE SCALE GENOMIC DNA]</scope>
    <source>
        <strain evidence="3">FERA 635</strain>
    </source>
</reference>
<accession>A0ABY0FNM8</accession>
<evidence type="ECO:0000313" key="2">
    <source>
        <dbReference type="EMBL" id="RYN82206.1"/>
    </source>
</evidence>
<protein>
    <recommendedName>
        <fullName evidence="4">DUF3456 domain-containing protein</fullName>
    </recommendedName>
</protein>